<dbReference type="AlphaFoldDB" id="A0AAV7IKI4"/>
<sequence length="126" mass="14096">MGEESQRLCHMSTVEHLRATSLGDQSENHDSGQEGVQGPDEARLDPLEAPLPSKRPQSLVGRQRETRTGVDFPGMTEDHRALVGTRSADCSHQVMRMLQRKVAVLKLPHFRMGFSIDARETTAEFK</sequence>
<comment type="caution">
    <text evidence="2">The sequence shown here is derived from an EMBL/GenBank/DDBJ whole genome shotgun (WGS) entry which is preliminary data.</text>
</comment>
<accession>A0AAV7IKI4</accession>
<evidence type="ECO:0000313" key="3">
    <source>
        <dbReference type="Proteomes" id="UP000826195"/>
    </source>
</evidence>
<dbReference type="EMBL" id="JAHXZJ010001492">
    <property type="protein sequence ID" value="KAH0552779.1"/>
    <property type="molecule type" value="Genomic_DNA"/>
</dbReference>
<dbReference type="Proteomes" id="UP000826195">
    <property type="component" value="Unassembled WGS sequence"/>
</dbReference>
<evidence type="ECO:0000256" key="1">
    <source>
        <dbReference type="SAM" id="MobiDB-lite"/>
    </source>
</evidence>
<protein>
    <submittedName>
        <fullName evidence="2">Uncharacterized protein</fullName>
    </submittedName>
</protein>
<organism evidence="2 3">
    <name type="scientific">Cotesia glomerata</name>
    <name type="common">Lepidopteran parasitic wasp</name>
    <name type="synonym">Apanteles glomeratus</name>
    <dbReference type="NCBI Taxonomy" id="32391"/>
    <lineage>
        <taxon>Eukaryota</taxon>
        <taxon>Metazoa</taxon>
        <taxon>Ecdysozoa</taxon>
        <taxon>Arthropoda</taxon>
        <taxon>Hexapoda</taxon>
        <taxon>Insecta</taxon>
        <taxon>Pterygota</taxon>
        <taxon>Neoptera</taxon>
        <taxon>Endopterygota</taxon>
        <taxon>Hymenoptera</taxon>
        <taxon>Apocrita</taxon>
        <taxon>Ichneumonoidea</taxon>
        <taxon>Braconidae</taxon>
        <taxon>Microgastrinae</taxon>
        <taxon>Cotesia</taxon>
    </lineage>
</organism>
<keyword evidence="3" id="KW-1185">Reference proteome</keyword>
<name>A0AAV7IKI4_COTGL</name>
<gene>
    <name evidence="2" type="ORF">KQX54_015129</name>
</gene>
<reference evidence="2 3" key="1">
    <citation type="journal article" date="2021" name="J. Hered.">
        <title>A chromosome-level genome assembly of the parasitoid wasp, Cotesia glomerata (Hymenoptera: Braconidae).</title>
        <authorList>
            <person name="Pinto B.J."/>
            <person name="Weis J.J."/>
            <person name="Gamble T."/>
            <person name="Ode P.J."/>
            <person name="Paul R."/>
            <person name="Zaspel J.M."/>
        </authorList>
    </citation>
    <scope>NUCLEOTIDE SEQUENCE [LARGE SCALE GENOMIC DNA]</scope>
    <source>
        <strain evidence="2">CgM1</strain>
    </source>
</reference>
<feature type="region of interest" description="Disordered" evidence="1">
    <location>
        <begin position="1"/>
        <end position="76"/>
    </location>
</feature>
<feature type="compositionally biased region" description="Basic and acidic residues" evidence="1">
    <location>
        <begin position="1"/>
        <end position="18"/>
    </location>
</feature>
<proteinExistence type="predicted"/>
<evidence type="ECO:0000313" key="2">
    <source>
        <dbReference type="EMBL" id="KAH0552779.1"/>
    </source>
</evidence>